<evidence type="ECO:0000313" key="3">
    <source>
        <dbReference type="Proteomes" id="UP001149090"/>
    </source>
</evidence>
<dbReference type="EMBL" id="JAPDFW010000053">
    <property type="protein sequence ID" value="KAJ5078520.1"/>
    <property type="molecule type" value="Genomic_DNA"/>
</dbReference>
<accession>A0A9Q0LTQ0</accession>
<organism evidence="2 3">
    <name type="scientific">Anaeramoeba ignava</name>
    <name type="common">Anaerobic marine amoeba</name>
    <dbReference type="NCBI Taxonomy" id="1746090"/>
    <lineage>
        <taxon>Eukaryota</taxon>
        <taxon>Metamonada</taxon>
        <taxon>Anaeramoebidae</taxon>
        <taxon>Anaeramoeba</taxon>
    </lineage>
</organism>
<gene>
    <name evidence="2" type="ORF">M0811_04845</name>
</gene>
<evidence type="ECO:0000256" key="1">
    <source>
        <dbReference type="SAM" id="Coils"/>
    </source>
</evidence>
<protein>
    <submittedName>
        <fullName evidence="2">Uncharacterized protein</fullName>
    </submittedName>
</protein>
<feature type="coiled-coil region" evidence="1">
    <location>
        <begin position="16"/>
        <end position="137"/>
    </location>
</feature>
<reference evidence="2" key="1">
    <citation type="submission" date="2022-10" db="EMBL/GenBank/DDBJ databases">
        <title>Novel sulphate-reducing endosymbionts in the free-living metamonad Anaeramoeba.</title>
        <authorList>
            <person name="Jerlstrom-Hultqvist J."/>
            <person name="Cepicka I."/>
            <person name="Gallot-Lavallee L."/>
            <person name="Salas-Leiva D."/>
            <person name="Curtis B.A."/>
            <person name="Zahonova K."/>
            <person name="Pipaliya S."/>
            <person name="Dacks J."/>
            <person name="Roger A.J."/>
        </authorList>
    </citation>
    <scope>NUCLEOTIDE SEQUENCE</scope>
    <source>
        <strain evidence="2">BMAN</strain>
    </source>
</reference>
<name>A0A9Q0LTQ0_ANAIG</name>
<dbReference type="AlphaFoldDB" id="A0A9Q0LTQ0"/>
<comment type="caution">
    <text evidence="2">The sequence shown here is derived from an EMBL/GenBank/DDBJ whole genome shotgun (WGS) entry which is preliminary data.</text>
</comment>
<sequence length="171" mass="20252">MTQEQQKQILLQLFNRNSEELQFKKLITSLKEIQEENEIIENQNENLQKEYEQHKVENQQYNEKINSLNIIIQSGGSDHLEKQKLEQDIAEKKSQLILISDKEIENMRSLLNIMELIKKNENNIDVLQQQNVKLKDMIVGYASKCNDLETLITKKKQDVDVEKRARKIDRT</sequence>
<keyword evidence="1" id="KW-0175">Coiled coil</keyword>
<keyword evidence="3" id="KW-1185">Reference proteome</keyword>
<dbReference type="Proteomes" id="UP001149090">
    <property type="component" value="Unassembled WGS sequence"/>
</dbReference>
<evidence type="ECO:0000313" key="2">
    <source>
        <dbReference type="EMBL" id="KAJ5078520.1"/>
    </source>
</evidence>
<proteinExistence type="predicted"/>